<feature type="chain" id="PRO_5045240599" evidence="1">
    <location>
        <begin position="21"/>
        <end position="63"/>
    </location>
</feature>
<evidence type="ECO:0000256" key="1">
    <source>
        <dbReference type="SAM" id="SignalP"/>
    </source>
</evidence>
<gene>
    <name evidence="2" type="ORF">PG991_014690</name>
</gene>
<comment type="caution">
    <text evidence="2">The sequence shown here is derived from an EMBL/GenBank/DDBJ whole genome shotgun (WGS) entry which is preliminary data.</text>
</comment>
<keyword evidence="3" id="KW-1185">Reference proteome</keyword>
<reference evidence="2 3" key="1">
    <citation type="submission" date="2023-01" db="EMBL/GenBank/DDBJ databases">
        <title>Analysis of 21 Apiospora genomes using comparative genomics revels a genus with tremendous synthesis potential of carbohydrate active enzymes and secondary metabolites.</title>
        <authorList>
            <person name="Sorensen T."/>
        </authorList>
    </citation>
    <scope>NUCLEOTIDE SEQUENCE [LARGE SCALE GENOMIC DNA]</scope>
    <source>
        <strain evidence="2 3">CBS 20057</strain>
    </source>
</reference>
<protein>
    <submittedName>
        <fullName evidence="2">Uncharacterized protein</fullName>
    </submittedName>
</protein>
<keyword evidence="1" id="KW-0732">Signal</keyword>
<accession>A0ABR1R461</accession>
<organism evidence="2 3">
    <name type="scientific">Apiospora marii</name>
    <dbReference type="NCBI Taxonomy" id="335849"/>
    <lineage>
        <taxon>Eukaryota</taxon>
        <taxon>Fungi</taxon>
        <taxon>Dikarya</taxon>
        <taxon>Ascomycota</taxon>
        <taxon>Pezizomycotina</taxon>
        <taxon>Sordariomycetes</taxon>
        <taxon>Xylariomycetidae</taxon>
        <taxon>Amphisphaeriales</taxon>
        <taxon>Apiosporaceae</taxon>
        <taxon>Apiospora</taxon>
    </lineage>
</organism>
<feature type="signal peptide" evidence="1">
    <location>
        <begin position="1"/>
        <end position="20"/>
    </location>
</feature>
<proteinExistence type="predicted"/>
<evidence type="ECO:0000313" key="2">
    <source>
        <dbReference type="EMBL" id="KAK7999015.1"/>
    </source>
</evidence>
<name>A0ABR1R461_9PEZI</name>
<evidence type="ECO:0000313" key="3">
    <source>
        <dbReference type="Proteomes" id="UP001396898"/>
    </source>
</evidence>
<sequence>MQLSLSSLFAALALASVASAQNGRCIQKGAAACSGQYPKECALSSGTGGSSVTCCLSSVTCTQ</sequence>
<dbReference type="Proteomes" id="UP001396898">
    <property type="component" value="Unassembled WGS sequence"/>
</dbReference>
<dbReference type="EMBL" id="JAQQWI010000019">
    <property type="protein sequence ID" value="KAK7999015.1"/>
    <property type="molecule type" value="Genomic_DNA"/>
</dbReference>